<accession>G0JM58</accession>
<dbReference type="KEGG" id="afi:Acife_1988"/>
<organism evidence="1 2">
    <name type="scientific">Acidithiobacillus ferrivorans SS3</name>
    <dbReference type="NCBI Taxonomy" id="743299"/>
    <lineage>
        <taxon>Bacteria</taxon>
        <taxon>Pseudomonadati</taxon>
        <taxon>Pseudomonadota</taxon>
        <taxon>Acidithiobacillia</taxon>
        <taxon>Acidithiobacillales</taxon>
        <taxon>Acidithiobacillaceae</taxon>
        <taxon>Acidithiobacillus</taxon>
    </lineage>
</organism>
<dbReference type="AlphaFoldDB" id="G0JM58"/>
<dbReference type="STRING" id="743299.Acife_1988"/>
<protein>
    <submittedName>
        <fullName evidence="1">Uncharacterized protein</fullName>
    </submittedName>
</protein>
<proteinExistence type="predicted"/>
<dbReference type="HOGENOM" id="CLU_1105279_0_0_6"/>
<reference evidence="1 2" key="1">
    <citation type="journal article" date="2011" name="J. Bacteriol.">
        <title>Draft genome of the psychrotolerant acidophile Acidithiobacillus ferrivorans SS3.</title>
        <authorList>
            <person name="Liljeqvist M."/>
            <person name="Valdes J."/>
            <person name="Holmes D.S."/>
            <person name="Dopson M."/>
        </authorList>
    </citation>
    <scope>NUCLEOTIDE SEQUENCE [LARGE SCALE GENOMIC DNA]</scope>
    <source>
        <strain evidence="1 2">SS3</strain>
    </source>
</reference>
<dbReference type="Proteomes" id="UP000009220">
    <property type="component" value="Chromosome"/>
</dbReference>
<gene>
    <name evidence="1" type="ORF">Acife_1988</name>
</gene>
<evidence type="ECO:0000313" key="1">
    <source>
        <dbReference type="EMBL" id="AEM48108.1"/>
    </source>
</evidence>
<name>G0JM58_9PROT</name>
<evidence type="ECO:0000313" key="2">
    <source>
        <dbReference type="Proteomes" id="UP000009220"/>
    </source>
</evidence>
<dbReference type="RefSeq" id="WP_014029360.1">
    <property type="nucleotide sequence ID" value="NC_015942.1"/>
</dbReference>
<dbReference type="EMBL" id="CP002985">
    <property type="protein sequence ID" value="AEM48108.1"/>
    <property type="molecule type" value="Genomic_DNA"/>
</dbReference>
<sequence>MSATNDVTFTPFTLDALHLQDAQFLKKVFEITTADTIAAVGEIAAGTLSRITRRKPAGEQIAHKLYKQYITHYLSLCAKWLQALNEDDYSHLYVIAIIEMRKAEERDGGLPYTGQKAVYGLTRPLDATDDAGDVDLLQVQAVTPADFGHQSLEIGSAALIAHLMPVLVDRIRRYMPDVDPYANKSAPLNQLGLDVLHAYGKWMATTLSEDSEHFVRWVIGKSGEISFLRGVVDESEKIAKAMGDTTPDTTV</sequence>